<name>A0ABU6YL83_9FABA</name>
<proteinExistence type="predicted"/>
<sequence>GVLDINNLQVTHIHCPPPAWLNDSYRPIDLSYIRKPSWLSTCSIYLVGSSSDNGIHLLDFYPRTTSPSHVHYKEDTDYVSKVNRSQNRNRFIPLSEGVISCAAHPLYNAIVVGTKNTSLLVISQRRSSNS</sequence>
<gene>
    <name evidence="1" type="ORF">PIB30_056567</name>
</gene>
<protein>
    <submittedName>
        <fullName evidence="1">Uncharacterized protein</fullName>
    </submittedName>
</protein>
<keyword evidence="2" id="KW-1185">Reference proteome</keyword>
<comment type="caution">
    <text evidence="1">The sequence shown here is derived from an EMBL/GenBank/DDBJ whole genome shotgun (WGS) entry which is preliminary data.</text>
</comment>
<dbReference type="EMBL" id="JASCZI010242109">
    <property type="protein sequence ID" value="MED6209628.1"/>
    <property type="molecule type" value="Genomic_DNA"/>
</dbReference>
<dbReference type="Proteomes" id="UP001341840">
    <property type="component" value="Unassembled WGS sequence"/>
</dbReference>
<organism evidence="1 2">
    <name type="scientific">Stylosanthes scabra</name>
    <dbReference type="NCBI Taxonomy" id="79078"/>
    <lineage>
        <taxon>Eukaryota</taxon>
        <taxon>Viridiplantae</taxon>
        <taxon>Streptophyta</taxon>
        <taxon>Embryophyta</taxon>
        <taxon>Tracheophyta</taxon>
        <taxon>Spermatophyta</taxon>
        <taxon>Magnoliopsida</taxon>
        <taxon>eudicotyledons</taxon>
        <taxon>Gunneridae</taxon>
        <taxon>Pentapetalae</taxon>
        <taxon>rosids</taxon>
        <taxon>fabids</taxon>
        <taxon>Fabales</taxon>
        <taxon>Fabaceae</taxon>
        <taxon>Papilionoideae</taxon>
        <taxon>50 kb inversion clade</taxon>
        <taxon>dalbergioids sensu lato</taxon>
        <taxon>Dalbergieae</taxon>
        <taxon>Pterocarpus clade</taxon>
        <taxon>Stylosanthes</taxon>
    </lineage>
</organism>
<evidence type="ECO:0000313" key="2">
    <source>
        <dbReference type="Proteomes" id="UP001341840"/>
    </source>
</evidence>
<reference evidence="1 2" key="1">
    <citation type="journal article" date="2023" name="Plants (Basel)">
        <title>Bridging the Gap: Combining Genomics and Transcriptomics Approaches to Understand Stylosanthes scabra, an Orphan Legume from the Brazilian Caatinga.</title>
        <authorList>
            <person name="Ferreira-Neto J.R.C."/>
            <person name="da Silva M.D."/>
            <person name="Binneck E."/>
            <person name="de Melo N.F."/>
            <person name="da Silva R.H."/>
            <person name="de Melo A.L.T.M."/>
            <person name="Pandolfi V."/>
            <person name="Bustamante F.O."/>
            <person name="Brasileiro-Vidal A.C."/>
            <person name="Benko-Iseppon A.M."/>
        </authorList>
    </citation>
    <scope>NUCLEOTIDE SEQUENCE [LARGE SCALE GENOMIC DNA]</scope>
    <source>
        <tissue evidence="1">Leaves</tissue>
    </source>
</reference>
<feature type="non-terminal residue" evidence="1">
    <location>
        <position position="1"/>
    </location>
</feature>
<evidence type="ECO:0000313" key="1">
    <source>
        <dbReference type="EMBL" id="MED6209628.1"/>
    </source>
</evidence>
<accession>A0ABU6YL83</accession>